<dbReference type="EMBL" id="LAZR01045373">
    <property type="protein sequence ID" value="KKK99016.1"/>
    <property type="molecule type" value="Genomic_DNA"/>
</dbReference>
<organism evidence="1">
    <name type="scientific">marine sediment metagenome</name>
    <dbReference type="NCBI Taxonomy" id="412755"/>
    <lineage>
        <taxon>unclassified sequences</taxon>
        <taxon>metagenomes</taxon>
        <taxon>ecological metagenomes</taxon>
    </lineage>
</organism>
<reference evidence="1" key="1">
    <citation type="journal article" date="2015" name="Nature">
        <title>Complex archaea that bridge the gap between prokaryotes and eukaryotes.</title>
        <authorList>
            <person name="Spang A."/>
            <person name="Saw J.H."/>
            <person name="Jorgensen S.L."/>
            <person name="Zaremba-Niedzwiedzka K."/>
            <person name="Martijn J."/>
            <person name="Lind A.E."/>
            <person name="van Eijk R."/>
            <person name="Schleper C."/>
            <person name="Guy L."/>
            <person name="Ettema T.J."/>
        </authorList>
    </citation>
    <scope>NUCLEOTIDE SEQUENCE</scope>
</reference>
<dbReference type="AlphaFoldDB" id="A0A0F9CQZ8"/>
<name>A0A0F9CQZ8_9ZZZZ</name>
<accession>A0A0F9CQZ8</accession>
<evidence type="ECO:0000313" key="1">
    <source>
        <dbReference type="EMBL" id="KKK99016.1"/>
    </source>
</evidence>
<gene>
    <name evidence="1" type="ORF">LCGC14_2636960</name>
</gene>
<sequence>LTSPAVNQPIITWDTSSIIGIPTFDTLTSSRASTTTVDINATYLILFDNVNFTTQKYDTVNLTINSATSGANGLDTGVYAATTYYANWVIGKTDGTEAGLHSLSFSAPTIPAGFTLKKLVGATFCVSISPVVFKNYQQVDNWIAIAETAVLNTSSPTSGAIDISSAVPTIAKIAGGWLDGRIGGGNVTVTVASDVGTTLGVSRLKSTNVIGHGSAVGTQHTIAFIMPITLSQTIHYSTVNADFVAVDITSFYINL</sequence>
<comment type="caution">
    <text evidence="1">The sequence shown here is derived from an EMBL/GenBank/DDBJ whole genome shotgun (WGS) entry which is preliminary data.</text>
</comment>
<feature type="non-terminal residue" evidence="1">
    <location>
        <position position="1"/>
    </location>
</feature>
<protein>
    <submittedName>
        <fullName evidence="1">Uncharacterized protein</fullName>
    </submittedName>
</protein>
<proteinExistence type="predicted"/>